<feature type="region of interest" description="Disordered" evidence="1">
    <location>
        <begin position="120"/>
        <end position="140"/>
    </location>
</feature>
<sequence length="177" mass="19299">MPCTKSQPVPAFPITDEPQPLPVLSSQIELFYQPIARISVSASEELIGPKPKTHLTAFTKVISRASMPMVSSWATTPQAARVGKKLVIIESPIESEEDCLPSLSSASESSLSSLTSKVPIAGKIPKPSGEAGQPGRGGYNLQDQLGWSNEEFKTMKHFVHKEIKKRLDLTKCRSLQE</sequence>
<protein>
    <submittedName>
        <fullName evidence="2">Uncharacterized protein</fullName>
    </submittedName>
</protein>
<dbReference type="Proteomes" id="UP000053989">
    <property type="component" value="Unassembled WGS sequence"/>
</dbReference>
<accession>A0A0C3A2A0</accession>
<gene>
    <name evidence="2" type="ORF">SCLCIDRAFT_127576</name>
</gene>
<evidence type="ECO:0000256" key="1">
    <source>
        <dbReference type="SAM" id="MobiDB-lite"/>
    </source>
</evidence>
<reference evidence="3" key="2">
    <citation type="submission" date="2015-01" db="EMBL/GenBank/DDBJ databases">
        <title>Evolutionary Origins and Diversification of the Mycorrhizal Mutualists.</title>
        <authorList>
            <consortium name="DOE Joint Genome Institute"/>
            <consortium name="Mycorrhizal Genomics Consortium"/>
            <person name="Kohler A."/>
            <person name="Kuo A."/>
            <person name="Nagy L.G."/>
            <person name="Floudas D."/>
            <person name="Copeland A."/>
            <person name="Barry K.W."/>
            <person name="Cichocki N."/>
            <person name="Veneault-Fourrey C."/>
            <person name="LaButti K."/>
            <person name="Lindquist E.A."/>
            <person name="Lipzen A."/>
            <person name="Lundell T."/>
            <person name="Morin E."/>
            <person name="Murat C."/>
            <person name="Riley R."/>
            <person name="Ohm R."/>
            <person name="Sun H."/>
            <person name="Tunlid A."/>
            <person name="Henrissat B."/>
            <person name="Grigoriev I.V."/>
            <person name="Hibbett D.S."/>
            <person name="Martin F."/>
        </authorList>
    </citation>
    <scope>NUCLEOTIDE SEQUENCE [LARGE SCALE GENOMIC DNA]</scope>
    <source>
        <strain evidence="3">Foug A</strain>
    </source>
</reference>
<proteinExistence type="predicted"/>
<dbReference type="STRING" id="1036808.A0A0C3A2A0"/>
<dbReference type="InParanoid" id="A0A0C3A2A0"/>
<evidence type="ECO:0000313" key="2">
    <source>
        <dbReference type="EMBL" id="KIM58797.1"/>
    </source>
</evidence>
<dbReference type="EMBL" id="KN822081">
    <property type="protein sequence ID" value="KIM58797.1"/>
    <property type="molecule type" value="Genomic_DNA"/>
</dbReference>
<dbReference type="HOGENOM" id="CLU_065614_1_1_1"/>
<keyword evidence="3" id="KW-1185">Reference proteome</keyword>
<organism evidence="2 3">
    <name type="scientific">Scleroderma citrinum Foug A</name>
    <dbReference type="NCBI Taxonomy" id="1036808"/>
    <lineage>
        <taxon>Eukaryota</taxon>
        <taxon>Fungi</taxon>
        <taxon>Dikarya</taxon>
        <taxon>Basidiomycota</taxon>
        <taxon>Agaricomycotina</taxon>
        <taxon>Agaricomycetes</taxon>
        <taxon>Agaricomycetidae</taxon>
        <taxon>Boletales</taxon>
        <taxon>Sclerodermatineae</taxon>
        <taxon>Sclerodermataceae</taxon>
        <taxon>Scleroderma</taxon>
    </lineage>
</organism>
<dbReference type="AlphaFoldDB" id="A0A0C3A2A0"/>
<reference evidence="2 3" key="1">
    <citation type="submission" date="2014-04" db="EMBL/GenBank/DDBJ databases">
        <authorList>
            <consortium name="DOE Joint Genome Institute"/>
            <person name="Kuo A."/>
            <person name="Kohler A."/>
            <person name="Nagy L.G."/>
            <person name="Floudas D."/>
            <person name="Copeland A."/>
            <person name="Barry K.W."/>
            <person name="Cichocki N."/>
            <person name="Veneault-Fourrey C."/>
            <person name="LaButti K."/>
            <person name="Lindquist E.A."/>
            <person name="Lipzen A."/>
            <person name="Lundell T."/>
            <person name="Morin E."/>
            <person name="Murat C."/>
            <person name="Sun H."/>
            <person name="Tunlid A."/>
            <person name="Henrissat B."/>
            <person name="Grigoriev I.V."/>
            <person name="Hibbett D.S."/>
            <person name="Martin F."/>
            <person name="Nordberg H.P."/>
            <person name="Cantor M.N."/>
            <person name="Hua S.X."/>
        </authorList>
    </citation>
    <scope>NUCLEOTIDE SEQUENCE [LARGE SCALE GENOMIC DNA]</scope>
    <source>
        <strain evidence="2 3">Foug A</strain>
    </source>
</reference>
<name>A0A0C3A2A0_9AGAM</name>
<evidence type="ECO:0000313" key="3">
    <source>
        <dbReference type="Proteomes" id="UP000053989"/>
    </source>
</evidence>